<evidence type="ECO:0000313" key="5">
    <source>
        <dbReference type="Proteomes" id="UP000262901"/>
    </source>
</evidence>
<dbReference type="Proteomes" id="UP000264056">
    <property type="component" value="Unassembled WGS sequence"/>
</dbReference>
<evidence type="ECO:0000313" key="4">
    <source>
        <dbReference type="Proteomes" id="UP000246115"/>
    </source>
</evidence>
<reference evidence="3 5" key="2">
    <citation type="submission" date="2018-08" db="EMBL/GenBank/DDBJ databases">
        <title>Draft genome of Streptococcus sp. nov. Z1.</title>
        <authorList>
            <person name="Tian Z."/>
        </authorList>
    </citation>
    <scope>NUCLEOTIDE SEQUENCE [LARGE SCALE GENOMIC DNA]</scope>
    <source>
        <strain evidence="3">Z1</strain>
        <strain evidence="5">Z1(2018)</strain>
    </source>
</reference>
<dbReference type="GO" id="GO:0016301">
    <property type="term" value="F:kinase activity"/>
    <property type="evidence" value="ECO:0007669"/>
    <property type="project" value="UniProtKB-KW"/>
</dbReference>
<dbReference type="EMBL" id="QVQY01000006">
    <property type="protein sequence ID" value="RFU51429.1"/>
    <property type="molecule type" value="Genomic_DNA"/>
</dbReference>
<accession>A0A372KMX4</accession>
<evidence type="ECO:0000313" key="1">
    <source>
        <dbReference type="EMBL" id="AXQ79002.1"/>
    </source>
</evidence>
<dbReference type="EMBL" id="CP031733">
    <property type="protein sequence ID" value="AXQ79002.1"/>
    <property type="molecule type" value="Genomic_DNA"/>
</dbReference>
<proteinExistence type="predicted"/>
<organism evidence="3 5">
    <name type="scientific">Streptococcus chenjunshii</name>
    <dbReference type="NCBI Taxonomy" id="2173853"/>
    <lineage>
        <taxon>Bacteria</taxon>
        <taxon>Bacillati</taxon>
        <taxon>Bacillota</taxon>
        <taxon>Bacilli</taxon>
        <taxon>Lactobacillales</taxon>
        <taxon>Streptococcaceae</taxon>
        <taxon>Streptococcus</taxon>
    </lineage>
</organism>
<protein>
    <submittedName>
        <fullName evidence="3">Acetate kinase</fullName>
    </submittedName>
</protein>
<dbReference type="KEGG" id="schj:DDV21_007835"/>
<evidence type="ECO:0000313" key="3">
    <source>
        <dbReference type="EMBL" id="RFU53629.1"/>
    </source>
</evidence>
<dbReference type="AlphaFoldDB" id="A0A372KMX4"/>
<evidence type="ECO:0000313" key="6">
    <source>
        <dbReference type="Proteomes" id="UP000264056"/>
    </source>
</evidence>
<dbReference type="Proteomes" id="UP000246115">
    <property type="component" value="Chromosome"/>
</dbReference>
<dbReference type="Gene3D" id="2.60.120.10">
    <property type="entry name" value="Jelly Rolls"/>
    <property type="match status" value="1"/>
</dbReference>
<dbReference type="EMBL" id="QVQZ01000005">
    <property type="protein sequence ID" value="RFU53629.1"/>
    <property type="molecule type" value="Genomic_DNA"/>
</dbReference>
<dbReference type="Proteomes" id="UP000262901">
    <property type="component" value="Unassembled WGS sequence"/>
</dbReference>
<keyword evidence="3" id="KW-0418">Kinase</keyword>
<reference evidence="4" key="3">
    <citation type="submission" date="2018-08" db="EMBL/GenBank/DDBJ databases">
        <title>Streptococcus chenjunshii sp. nov., isolated from stools sample of the Tibetan antelope in the Qinghai-Tibet plateau, China.</title>
        <authorList>
            <person name="Tian Z."/>
        </authorList>
    </citation>
    <scope>NUCLEOTIDE SEQUENCE [LARGE SCALE GENOMIC DNA]</scope>
    <source>
        <strain evidence="4">Z15</strain>
    </source>
</reference>
<evidence type="ECO:0000313" key="2">
    <source>
        <dbReference type="EMBL" id="RFU51429.1"/>
    </source>
</evidence>
<dbReference type="InterPro" id="IPR011051">
    <property type="entry name" value="RmlC_Cupin_sf"/>
</dbReference>
<reference evidence="1" key="4">
    <citation type="journal article" date="2019" name="Int. J. Syst. Evol. Microbiol.">
        <title>Streptococcus chenjunshii sp. nov. isolated from feces of Tibetan antelopes.</title>
        <authorList>
            <person name="Tian Z."/>
            <person name="Lu S."/>
            <person name="Jin D."/>
            <person name="Yang J."/>
            <person name="Pu J."/>
            <person name="Lai X.H."/>
            <person name="Bai X.N."/>
            <person name="Wu X.M."/>
            <person name="Li J."/>
            <person name="Wang S."/>
            <person name="Xu J."/>
        </authorList>
    </citation>
    <scope>NUCLEOTIDE SEQUENCE</scope>
    <source>
        <strain evidence="1">Z15</strain>
    </source>
</reference>
<keyword evidence="3" id="KW-0808">Transferase</keyword>
<accession>A0A346NDA7</accession>
<dbReference type="InterPro" id="IPR014710">
    <property type="entry name" value="RmlC-like_jellyroll"/>
</dbReference>
<reference evidence="2 6" key="1">
    <citation type="submission" date="2018-08" db="EMBL/GenBank/DDBJ databases">
        <title>Draft genome of Streptococcus sp .nov. Z2.</title>
        <authorList>
            <person name="Tian Z."/>
        </authorList>
    </citation>
    <scope>NUCLEOTIDE SEQUENCE [LARGE SCALE GENOMIC DNA]</scope>
    <source>
        <strain evidence="2 6">Z2</strain>
    </source>
</reference>
<dbReference type="SUPFAM" id="SSF51182">
    <property type="entry name" value="RmlC-like cupins"/>
    <property type="match status" value="1"/>
</dbReference>
<keyword evidence="6" id="KW-1185">Reference proteome</keyword>
<dbReference type="OrthoDB" id="2223205at2"/>
<dbReference type="RefSeq" id="WP_116877768.1">
    <property type="nucleotide sequence ID" value="NZ_CP031733.1"/>
</dbReference>
<name>A0A372KMX4_9STRE</name>
<gene>
    <name evidence="1" type="ORF">DDV21_007835</name>
    <name evidence="2" type="ORF">DDV22_03725</name>
    <name evidence="3" type="ORF">DDV23_03715</name>
</gene>
<sequence>MKINLNQMVDYHDAQITSRSLSKKLGLTAPIMIYAMDKEETISGEQSPQTKLIQVLAGCLEVTMGDDEAPQKLTAQDLLVIQPQQLHAFKAAQKCKFLQIEL</sequence>